<reference evidence="2" key="1">
    <citation type="submission" date="2023-05" db="EMBL/GenBank/DDBJ databases">
        <title>Mycoplasma phocimorsus sp. nov., isolated from Scandinavian patients with seal finger or septic arthritis after contact with seals.</title>
        <authorList>
            <person name="Skafte-Holm A."/>
            <person name="Pedersen T.R."/>
            <person name="Froelund M."/>
            <person name="Stegger M."/>
            <person name="Qvortrup K."/>
            <person name="Michaels D.L."/>
            <person name="Brown D.R."/>
            <person name="Jensen J.S."/>
        </authorList>
    </citation>
    <scope>NUCLEOTIDE SEQUENCE</scope>
    <source>
        <strain evidence="2">M5725</strain>
    </source>
</reference>
<evidence type="ECO:0000313" key="3">
    <source>
        <dbReference type="Proteomes" id="UP001224428"/>
    </source>
</evidence>
<dbReference type="PANTHER" id="PTHR48094:SF12">
    <property type="entry name" value="PARKINSON DISEASE PROTEIN 7 HOMOLOG"/>
    <property type="match status" value="1"/>
</dbReference>
<name>A0AAJ1UX30_9MOLU</name>
<keyword evidence="3" id="KW-1185">Reference proteome</keyword>
<dbReference type="SUPFAM" id="SSF52317">
    <property type="entry name" value="Class I glutamine amidotransferase-like"/>
    <property type="match status" value="1"/>
</dbReference>
<protein>
    <submittedName>
        <fullName evidence="2">DJ-1/PfpI family protein</fullName>
    </submittedName>
</protein>
<evidence type="ECO:0000259" key="1">
    <source>
        <dbReference type="Pfam" id="PF01965"/>
    </source>
</evidence>
<dbReference type="EMBL" id="JASDDP010000023">
    <property type="protein sequence ID" value="MDJ1645940.1"/>
    <property type="molecule type" value="Genomic_DNA"/>
</dbReference>
<dbReference type="Gene3D" id="3.40.50.880">
    <property type="match status" value="1"/>
</dbReference>
<dbReference type="InterPro" id="IPR029062">
    <property type="entry name" value="Class_I_gatase-like"/>
</dbReference>
<dbReference type="PANTHER" id="PTHR48094">
    <property type="entry name" value="PROTEIN/NUCLEIC ACID DEGLYCASE DJ-1-RELATED"/>
    <property type="match status" value="1"/>
</dbReference>
<dbReference type="RefSeq" id="WP_283823884.1">
    <property type="nucleotide sequence ID" value="NZ_JASDAY010000035.1"/>
</dbReference>
<dbReference type="InterPro" id="IPR050325">
    <property type="entry name" value="Prot/Nucl_acid_deglycase"/>
</dbReference>
<dbReference type="Proteomes" id="UP001224428">
    <property type="component" value="Unassembled WGS sequence"/>
</dbReference>
<sequence>MKLLVVSYNNYNDIELTTPLTILRKADPAIEIEFYNPLHEKQGTLIKGQHKIIVVESLTYWPNVINYDAIFIPGGQHCLTMREDNAAIEIARYFLNNNKPVFAICDAGNVLYEKGIIENYSYSSYPIKDLQAGKRNTSQTSICNNLITGKSPYAAYELGLLMVKTLYSEELKNQIKSALNPKG</sequence>
<organism evidence="2 3">
    <name type="scientific">Mycoplasma phocimorsus</name>
    <dbReference type="NCBI Taxonomy" id="3045839"/>
    <lineage>
        <taxon>Bacteria</taxon>
        <taxon>Bacillati</taxon>
        <taxon>Mycoplasmatota</taxon>
        <taxon>Mollicutes</taxon>
        <taxon>Mycoplasmataceae</taxon>
        <taxon>Mycoplasma</taxon>
    </lineage>
</organism>
<gene>
    <name evidence="2" type="ORF">QLQ80_02505</name>
</gene>
<dbReference type="InterPro" id="IPR002818">
    <property type="entry name" value="DJ-1/PfpI"/>
</dbReference>
<feature type="domain" description="DJ-1/PfpI" evidence="1">
    <location>
        <begin position="1"/>
        <end position="164"/>
    </location>
</feature>
<accession>A0AAJ1UX30</accession>
<proteinExistence type="predicted"/>
<dbReference type="Pfam" id="PF01965">
    <property type="entry name" value="DJ-1_PfpI"/>
    <property type="match status" value="1"/>
</dbReference>
<dbReference type="AlphaFoldDB" id="A0AAJ1UX30"/>
<comment type="caution">
    <text evidence="2">The sequence shown here is derived from an EMBL/GenBank/DDBJ whole genome shotgun (WGS) entry which is preliminary data.</text>
</comment>
<dbReference type="GO" id="GO:0005737">
    <property type="term" value="C:cytoplasm"/>
    <property type="evidence" value="ECO:0007669"/>
    <property type="project" value="TreeGrafter"/>
</dbReference>
<evidence type="ECO:0000313" key="2">
    <source>
        <dbReference type="EMBL" id="MDJ1645940.1"/>
    </source>
</evidence>